<feature type="compositionally biased region" description="Basic and acidic residues" evidence="1">
    <location>
        <begin position="63"/>
        <end position="72"/>
    </location>
</feature>
<dbReference type="WBParaSite" id="NBR_0001400501-mRNA-1">
    <property type="protein sequence ID" value="NBR_0001400501-mRNA-1"/>
    <property type="gene ID" value="NBR_0001400501"/>
</dbReference>
<dbReference type="AlphaFoldDB" id="A0A0N4YBX3"/>
<evidence type="ECO:0000313" key="3">
    <source>
        <dbReference type="Proteomes" id="UP000271162"/>
    </source>
</evidence>
<evidence type="ECO:0000313" key="2">
    <source>
        <dbReference type="EMBL" id="VDL77595.1"/>
    </source>
</evidence>
<protein>
    <submittedName>
        <fullName evidence="2 4">Uncharacterized protein</fullName>
    </submittedName>
</protein>
<evidence type="ECO:0000313" key="4">
    <source>
        <dbReference type="WBParaSite" id="NBR_0001400501-mRNA-1"/>
    </source>
</evidence>
<evidence type="ECO:0000256" key="1">
    <source>
        <dbReference type="SAM" id="MobiDB-lite"/>
    </source>
</evidence>
<dbReference type="EMBL" id="UYSL01021217">
    <property type="protein sequence ID" value="VDL77595.1"/>
    <property type="molecule type" value="Genomic_DNA"/>
</dbReference>
<reference evidence="2 3" key="2">
    <citation type="submission" date="2018-11" db="EMBL/GenBank/DDBJ databases">
        <authorList>
            <consortium name="Pathogen Informatics"/>
        </authorList>
    </citation>
    <scope>NUCLEOTIDE SEQUENCE [LARGE SCALE GENOMIC DNA]</scope>
</reference>
<keyword evidence="3" id="KW-1185">Reference proteome</keyword>
<gene>
    <name evidence="2" type="ORF">NBR_LOCUS14006</name>
</gene>
<name>A0A0N4YBX3_NIPBR</name>
<feature type="region of interest" description="Disordered" evidence="1">
    <location>
        <begin position="63"/>
        <end position="93"/>
    </location>
</feature>
<dbReference type="Proteomes" id="UP000271162">
    <property type="component" value="Unassembled WGS sequence"/>
</dbReference>
<sequence length="93" mass="10543">MVDSIFRSLRYRTRRRSNSMRKQVCETNSVNMAIENELALLNKPQKKPNPTAKAPLAIIDCLPSKDDHEPARKPLNPANKQKSFARGVIEKGL</sequence>
<accession>A0A0N4YBX3</accession>
<proteinExistence type="predicted"/>
<organism evidence="4">
    <name type="scientific">Nippostrongylus brasiliensis</name>
    <name type="common">Rat hookworm</name>
    <dbReference type="NCBI Taxonomy" id="27835"/>
    <lineage>
        <taxon>Eukaryota</taxon>
        <taxon>Metazoa</taxon>
        <taxon>Ecdysozoa</taxon>
        <taxon>Nematoda</taxon>
        <taxon>Chromadorea</taxon>
        <taxon>Rhabditida</taxon>
        <taxon>Rhabditina</taxon>
        <taxon>Rhabditomorpha</taxon>
        <taxon>Strongyloidea</taxon>
        <taxon>Heligmosomidae</taxon>
        <taxon>Nippostrongylus</taxon>
    </lineage>
</organism>
<reference evidence="4" key="1">
    <citation type="submission" date="2017-02" db="UniProtKB">
        <authorList>
            <consortium name="WormBaseParasite"/>
        </authorList>
    </citation>
    <scope>IDENTIFICATION</scope>
</reference>